<dbReference type="Pfam" id="PF13174">
    <property type="entry name" value="TPR_6"/>
    <property type="match status" value="1"/>
</dbReference>
<dbReference type="PROSITE" id="PS50005">
    <property type="entry name" value="TPR"/>
    <property type="match status" value="1"/>
</dbReference>
<evidence type="ECO:0000313" key="5">
    <source>
        <dbReference type="Proteomes" id="UP000265882"/>
    </source>
</evidence>
<evidence type="ECO:0000256" key="1">
    <source>
        <dbReference type="PROSITE-ProRule" id="PRU00339"/>
    </source>
</evidence>
<protein>
    <submittedName>
        <fullName evidence="4">Outer membrane protein assembly factor BamD</fullName>
    </submittedName>
</protein>
<reference evidence="4 5" key="1">
    <citation type="journal article" date="2017" name="ISME J.">
        <title>Energy and carbon metabolisms in a deep terrestrial subsurface fluid microbial community.</title>
        <authorList>
            <person name="Momper L."/>
            <person name="Jungbluth S.P."/>
            <person name="Lee M.D."/>
            <person name="Amend J.P."/>
        </authorList>
    </citation>
    <scope>NUCLEOTIDE SEQUENCE [LARGE SCALE GENOMIC DNA]</scope>
    <source>
        <strain evidence="4">SURF_5</strain>
    </source>
</reference>
<gene>
    <name evidence="4" type="primary">bamD</name>
    <name evidence="4" type="ORF">C4520_08490</name>
</gene>
<evidence type="ECO:0000313" key="4">
    <source>
        <dbReference type="EMBL" id="RJP22227.1"/>
    </source>
</evidence>
<dbReference type="InterPro" id="IPR011990">
    <property type="entry name" value="TPR-like_helical_dom_sf"/>
</dbReference>
<dbReference type="Gene3D" id="1.25.40.10">
    <property type="entry name" value="Tetratricopeptide repeat domain"/>
    <property type="match status" value="2"/>
</dbReference>
<dbReference type="InterPro" id="IPR019734">
    <property type="entry name" value="TPR_rpt"/>
</dbReference>
<dbReference type="Gene3D" id="3.30.70.1070">
    <property type="entry name" value="Sporulation related repeat"/>
    <property type="match status" value="1"/>
</dbReference>
<feature type="transmembrane region" description="Helical" evidence="2">
    <location>
        <begin position="12"/>
        <end position="31"/>
    </location>
</feature>
<dbReference type="InterPro" id="IPR007730">
    <property type="entry name" value="SPOR-like_dom"/>
</dbReference>
<dbReference type="InterPro" id="IPR036680">
    <property type="entry name" value="SPOR-like_sf"/>
</dbReference>
<organism evidence="4 5">
    <name type="scientific">Abyssobacteria bacterium (strain SURF_5)</name>
    <dbReference type="NCBI Taxonomy" id="2093360"/>
    <lineage>
        <taxon>Bacteria</taxon>
        <taxon>Pseudomonadati</taxon>
        <taxon>Candidatus Hydrogenedentota</taxon>
        <taxon>Candidatus Abyssobacteria</taxon>
    </lineage>
</organism>
<dbReference type="SMART" id="SM00028">
    <property type="entry name" value="TPR"/>
    <property type="match status" value="1"/>
</dbReference>
<name>A0A3A4NP45_ABYX5</name>
<sequence length="369" mass="41921">MSFTDSSIMGKLLRIPVVAGSAVLVILLSQYESHGQLLLFGHAQRRFDRCTELYESGQHAGAQECMRSFLADYPHSRWTEPALFLDAKLETNARHAAGKFRRFLYDYPESSYAAEAGLLLGELYELFGDSLNAQQYYFRVYRDHKTSRFHAEAGLRAAKCMLLNGDVATAKEHLEEFLGTYHEYPLSTRGKERYADALYQAGELLRAQAQYREAISESPQGAFVSPHCYLRIAEIYEEMEEHEAALETYRQFLKVFPNSFFRETAEQRMGQLGRSLRSEVQKEARAYVLEAGRFNNEPDAVARAARLKTLGYQVYIVQKVSQRQGLFSVRLGPYSTKELVLAVADRLEAAGLETTLLPMKGGERDSLNE</sequence>
<evidence type="ECO:0000256" key="2">
    <source>
        <dbReference type="SAM" id="Phobius"/>
    </source>
</evidence>
<dbReference type="SUPFAM" id="SSF48452">
    <property type="entry name" value="TPR-like"/>
    <property type="match status" value="1"/>
</dbReference>
<dbReference type="Pfam" id="PF09976">
    <property type="entry name" value="TPR_21"/>
    <property type="match status" value="1"/>
</dbReference>
<keyword evidence="2" id="KW-1133">Transmembrane helix</keyword>
<dbReference type="GO" id="GO:0042834">
    <property type="term" value="F:peptidoglycan binding"/>
    <property type="evidence" value="ECO:0007669"/>
    <property type="project" value="InterPro"/>
</dbReference>
<keyword evidence="1" id="KW-0802">TPR repeat</keyword>
<proteinExistence type="predicted"/>
<dbReference type="AlphaFoldDB" id="A0A3A4NP45"/>
<accession>A0A3A4NP45</accession>
<comment type="caution">
    <text evidence="4">The sequence shown here is derived from an EMBL/GenBank/DDBJ whole genome shotgun (WGS) entry which is preliminary data.</text>
</comment>
<keyword evidence="2" id="KW-0472">Membrane</keyword>
<dbReference type="EMBL" id="QZKU01000060">
    <property type="protein sequence ID" value="RJP22227.1"/>
    <property type="molecule type" value="Genomic_DNA"/>
</dbReference>
<keyword evidence="2" id="KW-0812">Transmembrane</keyword>
<evidence type="ECO:0000259" key="3">
    <source>
        <dbReference type="PROSITE" id="PS51724"/>
    </source>
</evidence>
<dbReference type="Proteomes" id="UP000265882">
    <property type="component" value="Unassembled WGS sequence"/>
</dbReference>
<dbReference type="PROSITE" id="PS51724">
    <property type="entry name" value="SPOR"/>
    <property type="match status" value="1"/>
</dbReference>
<feature type="repeat" description="TPR" evidence="1">
    <location>
        <begin position="226"/>
        <end position="259"/>
    </location>
</feature>
<dbReference type="SUPFAM" id="SSF110997">
    <property type="entry name" value="Sporulation related repeat"/>
    <property type="match status" value="1"/>
</dbReference>
<feature type="domain" description="SPOR" evidence="3">
    <location>
        <begin position="281"/>
        <end position="360"/>
    </location>
</feature>
<dbReference type="InterPro" id="IPR018704">
    <property type="entry name" value="SecYEG/CpoB_TPR"/>
</dbReference>
<dbReference type="Pfam" id="PF05036">
    <property type="entry name" value="SPOR"/>
    <property type="match status" value="1"/>
</dbReference>